<evidence type="ECO:0000259" key="3">
    <source>
        <dbReference type="Pfam" id="PF16344"/>
    </source>
</evidence>
<dbReference type="Gene3D" id="2.60.120.1440">
    <property type="match status" value="1"/>
</dbReference>
<dbReference type="InterPro" id="IPR006860">
    <property type="entry name" value="FecR"/>
</dbReference>
<dbReference type="PANTHER" id="PTHR30273">
    <property type="entry name" value="PERIPLASMIC SIGNAL SENSOR AND SIGMA FACTOR ACTIVATOR FECR-RELATED"/>
    <property type="match status" value="1"/>
</dbReference>
<keyword evidence="1" id="KW-1133">Transmembrane helix</keyword>
<dbReference type="Pfam" id="PF04773">
    <property type="entry name" value="FecR"/>
    <property type="match status" value="1"/>
</dbReference>
<dbReference type="STRING" id="151894.SAMN04488524_4225"/>
<dbReference type="InterPro" id="IPR012373">
    <property type="entry name" value="Ferrdict_sens_TM"/>
</dbReference>
<feature type="domain" description="Protein FecR C-terminal" evidence="3">
    <location>
        <begin position="304"/>
        <end position="371"/>
    </location>
</feature>
<dbReference type="Pfam" id="PF16344">
    <property type="entry name" value="FecR_C"/>
    <property type="match status" value="1"/>
</dbReference>
<dbReference type="PANTHER" id="PTHR30273:SF2">
    <property type="entry name" value="PROTEIN FECR"/>
    <property type="match status" value="1"/>
</dbReference>
<keyword evidence="1" id="KW-0472">Membrane</keyword>
<dbReference type="PIRSF" id="PIRSF018266">
    <property type="entry name" value="FecR"/>
    <property type="match status" value="1"/>
</dbReference>
<keyword evidence="1" id="KW-0812">Transmembrane</keyword>
<dbReference type="InterPro" id="IPR032508">
    <property type="entry name" value="FecR_C"/>
</dbReference>
<dbReference type="Proteomes" id="UP000192756">
    <property type="component" value="Unassembled WGS sequence"/>
</dbReference>
<dbReference type="AlphaFoldDB" id="A0A1W2DY17"/>
<reference evidence="5" key="1">
    <citation type="submission" date="2017-04" db="EMBL/GenBank/DDBJ databases">
        <authorList>
            <person name="Varghese N."/>
            <person name="Submissions S."/>
        </authorList>
    </citation>
    <scope>NUCLEOTIDE SEQUENCE [LARGE SCALE GENOMIC DNA]</scope>
    <source>
        <strain evidence="5">DSM 12126</strain>
    </source>
</reference>
<evidence type="ECO:0000313" key="4">
    <source>
        <dbReference type="EMBL" id="SMD02197.1"/>
    </source>
</evidence>
<proteinExistence type="predicted"/>
<evidence type="ECO:0000313" key="5">
    <source>
        <dbReference type="Proteomes" id="UP000192756"/>
    </source>
</evidence>
<dbReference type="Gene3D" id="3.55.50.30">
    <property type="match status" value="1"/>
</dbReference>
<dbReference type="EMBL" id="FWXT01000004">
    <property type="protein sequence ID" value="SMD02197.1"/>
    <property type="molecule type" value="Genomic_DNA"/>
</dbReference>
<feature type="transmembrane region" description="Helical" evidence="1">
    <location>
        <begin position="67"/>
        <end position="89"/>
    </location>
</feature>
<protein>
    <submittedName>
        <fullName evidence="4">FecR family protein</fullName>
    </submittedName>
</protein>
<feature type="domain" description="FecR protein" evidence="2">
    <location>
        <begin position="165"/>
        <end position="260"/>
    </location>
</feature>
<name>A0A1W2DY17_9SPHI</name>
<evidence type="ECO:0000259" key="2">
    <source>
        <dbReference type="Pfam" id="PF04773"/>
    </source>
</evidence>
<dbReference type="GO" id="GO:0016989">
    <property type="term" value="F:sigma factor antagonist activity"/>
    <property type="evidence" value="ECO:0007669"/>
    <property type="project" value="TreeGrafter"/>
</dbReference>
<sequence length="378" mass="41512">MKQLLDDLAASKEQDELLGAFISPVLEDQHEAPMDEESKRRLDAGFQQILAKRAAPQRRQSVLRQFYFRWAAAAAVLLIAACTVIFYFYQQPAIETAPTTSHVKFKSGADKAMLTLADGTVINLEQVANGKINNRNGVVVTKTADGKLVYEAKADQANVAIALNTLVTPRGGQYKIILPDGSAIWLNAASSLRFPTRFSGKERRVELNGEGYFEIVKNTAQPFVVTARGQEVTVLGTHFNINAYHENSLVKTTLLEGAVKVTKGQAGCLLVPGEAAALNTSDNTISVAKNVDVNAAVAWKDGMFRFEETGIREVMQEVARWYDVEVSYKGDFTDVALSGWFSRGDDAKKTLKLLKGTEQVDFIINGKTVTVIPYKQTN</sequence>
<gene>
    <name evidence="4" type="ORF">SAMN04488524_4225</name>
</gene>
<accession>A0A1W2DY17</accession>
<evidence type="ECO:0000256" key="1">
    <source>
        <dbReference type="SAM" id="Phobius"/>
    </source>
</evidence>
<organism evidence="4 5">
    <name type="scientific">Pedobacter africanus</name>
    <dbReference type="NCBI Taxonomy" id="151894"/>
    <lineage>
        <taxon>Bacteria</taxon>
        <taxon>Pseudomonadati</taxon>
        <taxon>Bacteroidota</taxon>
        <taxon>Sphingobacteriia</taxon>
        <taxon>Sphingobacteriales</taxon>
        <taxon>Sphingobacteriaceae</taxon>
        <taxon>Pedobacter</taxon>
    </lineage>
</organism>
<dbReference type="FunFam" id="2.60.120.1440:FF:000001">
    <property type="entry name" value="Putative anti-sigma factor"/>
    <property type="match status" value="1"/>
</dbReference>
<keyword evidence="5" id="KW-1185">Reference proteome</keyword>